<gene>
    <name evidence="2" type="ORF">L917_04223</name>
</gene>
<reference evidence="2" key="1">
    <citation type="submission" date="2013-11" db="EMBL/GenBank/DDBJ databases">
        <title>The Genome Sequence of Phytophthora parasitica CHvinca01.</title>
        <authorList>
            <consortium name="The Broad Institute Genomics Platform"/>
            <person name="Russ C."/>
            <person name="Tyler B."/>
            <person name="Panabieres F."/>
            <person name="Shan W."/>
            <person name="Tripathy S."/>
            <person name="Grunwald N."/>
            <person name="Machado M."/>
            <person name="Johnson C.S."/>
            <person name="Arredondo F."/>
            <person name="Hong C."/>
            <person name="Coffey M."/>
            <person name="Young S.K."/>
            <person name="Zeng Q."/>
            <person name="Gargeya S."/>
            <person name="Fitzgerald M."/>
            <person name="Abouelleil A."/>
            <person name="Alvarado L."/>
            <person name="Chapman S.B."/>
            <person name="Gainer-Dewar J."/>
            <person name="Goldberg J."/>
            <person name="Griggs A."/>
            <person name="Gujja S."/>
            <person name="Hansen M."/>
            <person name="Howarth C."/>
            <person name="Imamovic A."/>
            <person name="Ireland A."/>
            <person name="Larimer J."/>
            <person name="McCowan C."/>
            <person name="Murphy C."/>
            <person name="Pearson M."/>
            <person name="Poon T.W."/>
            <person name="Priest M."/>
            <person name="Roberts A."/>
            <person name="Saif S."/>
            <person name="Shea T."/>
            <person name="Sykes S."/>
            <person name="Wortman J."/>
            <person name="Nusbaum C."/>
            <person name="Birren B."/>
        </authorList>
    </citation>
    <scope>NUCLEOTIDE SEQUENCE [LARGE SCALE GENOMIC DNA]</scope>
    <source>
        <strain evidence="2">CHvinca01</strain>
    </source>
</reference>
<dbReference type="Proteomes" id="UP000054423">
    <property type="component" value="Unassembled WGS sequence"/>
</dbReference>
<protein>
    <submittedName>
        <fullName evidence="2">Uncharacterized protein</fullName>
    </submittedName>
</protein>
<accession>W2LPY7</accession>
<organism evidence="2">
    <name type="scientific">Phytophthora nicotianae</name>
    <name type="common">Potato buckeye rot agent</name>
    <name type="synonym">Phytophthora parasitica</name>
    <dbReference type="NCBI Taxonomy" id="4792"/>
    <lineage>
        <taxon>Eukaryota</taxon>
        <taxon>Sar</taxon>
        <taxon>Stramenopiles</taxon>
        <taxon>Oomycota</taxon>
        <taxon>Peronosporomycetes</taxon>
        <taxon>Peronosporales</taxon>
        <taxon>Peronosporaceae</taxon>
        <taxon>Phytophthora</taxon>
    </lineage>
</organism>
<evidence type="ECO:0000256" key="1">
    <source>
        <dbReference type="SAM" id="MobiDB-lite"/>
    </source>
</evidence>
<dbReference type="EMBL" id="KI678481">
    <property type="protein sequence ID" value="ETL98769.1"/>
    <property type="molecule type" value="Genomic_DNA"/>
</dbReference>
<feature type="compositionally biased region" description="Polar residues" evidence="1">
    <location>
        <begin position="68"/>
        <end position="83"/>
    </location>
</feature>
<dbReference type="VEuPathDB" id="FungiDB:PPTG_22405"/>
<evidence type="ECO:0000313" key="2">
    <source>
        <dbReference type="EMBL" id="ETL98769.1"/>
    </source>
</evidence>
<feature type="region of interest" description="Disordered" evidence="1">
    <location>
        <begin position="68"/>
        <end position="106"/>
    </location>
</feature>
<dbReference type="OrthoDB" id="125189at2759"/>
<proteinExistence type="predicted"/>
<sequence>MAITDKGGSGVNAPVRACKLLTSSKKPLVARVYLCNKIKHKVDGRELSCYDIWHTSWQNGTNIPLSVKNNQIRARTPGSSTGAGVSADGSDVDRQHEKRQRVETTR</sequence>
<feature type="compositionally biased region" description="Basic and acidic residues" evidence="1">
    <location>
        <begin position="91"/>
        <end position="106"/>
    </location>
</feature>
<dbReference type="AlphaFoldDB" id="W2LPY7"/>
<name>W2LPY7_PHYNI</name>